<sequence>MVPLAFYLTDSCDVRILVRDLSGKYAWDLTNIYGLPPDLQGMIDPSEQKENSTAGLSFPVNGSSDPPLSVPPCPPPRRRSFAARSLDEASDQPPDFLEELLQHLISQHPQFKALLSPLSKDDSNLEQSHFEKLASEQIISLERDERDLEKKRPEPRTLPLQGTSCVLQIDGNPAMERWMEAALQYCVCKKLINQLGFMSRSRRPSIELLPKSAGLVRELKHLDKRLSRETHKLAVVYVAPGQEEKQEILSNRCGSLEFENFVAGLGWQVELAKHRGFLGGLDRSGQTGKLATYFATSTLEVIFHVSTRMSSESDEDKHRVFKHLGNDEVMIIWTEHWRSFRRSSLRTEFGDVLIIISPLTNGLFRVEIRNESEVPFFGPLVDGCLVSEAELPFLVRATAVNANRAIHSVKPDFKEQYPLQ</sequence>
<dbReference type="GO" id="GO:0005096">
    <property type="term" value="F:GTPase activator activity"/>
    <property type="evidence" value="ECO:0007669"/>
    <property type="project" value="UniProtKB-KW"/>
</dbReference>
<evidence type="ECO:0000313" key="5">
    <source>
        <dbReference type="Proteomes" id="UP000281553"/>
    </source>
</evidence>
<reference evidence="4 5" key="1">
    <citation type="submission" date="2018-11" db="EMBL/GenBank/DDBJ databases">
        <authorList>
            <consortium name="Pathogen Informatics"/>
        </authorList>
    </citation>
    <scope>NUCLEOTIDE SEQUENCE [LARGE SCALE GENOMIC DNA]</scope>
</reference>
<keyword evidence="5" id="KW-1185">Reference proteome</keyword>
<dbReference type="InterPro" id="IPR027107">
    <property type="entry name" value="Tuberin/Ral-act_asu"/>
</dbReference>
<dbReference type="Proteomes" id="UP000281553">
    <property type="component" value="Unassembled WGS sequence"/>
</dbReference>
<protein>
    <recommendedName>
        <fullName evidence="3">Rap-GAP domain-containing protein</fullName>
    </recommendedName>
</protein>
<dbReference type="GO" id="GO:0051056">
    <property type="term" value="P:regulation of small GTPase mediated signal transduction"/>
    <property type="evidence" value="ECO:0007669"/>
    <property type="project" value="InterPro"/>
</dbReference>
<gene>
    <name evidence="4" type="ORF">DILT_LOCUS8987</name>
</gene>
<dbReference type="PANTHER" id="PTHR10063">
    <property type="entry name" value="TUBERIN"/>
    <property type="match status" value="1"/>
</dbReference>
<organism evidence="4 5">
    <name type="scientific">Dibothriocephalus latus</name>
    <name type="common">Fish tapeworm</name>
    <name type="synonym">Diphyllobothrium latum</name>
    <dbReference type="NCBI Taxonomy" id="60516"/>
    <lineage>
        <taxon>Eukaryota</taxon>
        <taxon>Metazoa</taxon>
        <taxon>Spiralia</taxon>
        <taxon>Lophotrochozoa</taxon>
        <taxon>Platyhelminthes</taxon>
        <taxon>Cestoda</taxon>
        <taxon>Eucestoda</taxon>
        <taxon>Diphyllobothriidea</taxon>
        <taxon>Diphyllobothriidae</taxon>
        <taxon>Dibothriocephalus</taxon>
    </lineage>
</organism>
<dbReference type="EMBL" id="UYRU01055716">
    <property type="protein sequence ID" value="VDN13156.1"/>
    <property type="molecule type" value="Genomic_DNA"/>
</dbReference>
<dbReference type="Pfam" id="PF02145">
    <property type="entry name" value="Rap_GAP"/>
    <property type="match status" value="1"/>
</dbReference>
<accession>A0A3P7P527</accession>
<dbReference type="GO" id="GO:0005737">
    <property type="term" value="C:cytoplasm"/>
    <property type="evidence" value="ECO:0007669"/>
    <property type="project" value="TreeGrafter"/>
</dbReference>
<feature type="region of interest" description="Disordered" evidence="2">
    <location>
        <begin position="41"/>
        <end position="88"/>
    </location>
</feature>
<evidence type="ECO:0000259" key="3">
    <source>
        <dbReference type="PROSITE" id="PS50085"/>
    </source>
</evidence>
<dbReference type="OrthoDB" id="19311at2759"/>
<evidence type="ECO:0000256" key="1">
    <source>
        <dbReference type="ARBA" id="ARBA00022468"/>
    </source>
</evidence>
<dbReference type="InterPro" id="IPR000331">
    <property type="entry name" value="Rap/Ran_GAP_dom"/>
</dbReference>
<name>A0A3P7P527_DIBLA</name>
<evidence type="ECO:0000256" key="2">
    <source>
        <dbReference type="SAM" id="MobiDB-lite"/>
    </source>
</evidence>
<dbReference type="PROSITE" id="PS50085">
    <property type="entry name" value="RAPGAP"/>
    <property type="match status" value="1"/>
</dbReference>
<dbReference type="PANTHER" id="PTHR10063:SF11">
    <property type="entry name" value="RHO GTPASE-ACTIVATING PROTEIN CG5521-RELATED"/>
    <property type="match status" value="1"/>
</dbReference>
<feature type="domain" description="Rap-GAP" evidence="3">
    <location>
        <begin position="219"/>
        <end position="420"/>
    </location>
</feature>
<proteinExistence type="predicted"/>
<dbReference type="FunFam" id="3.40.50.11210:FF:000001">
    <property type="entry name" value="Ral GTPase-activating protein subunit alpha-1 isoform 1"/>
    <property type="match status" value="1"/>
</dbReference>
<dbReference type="GO" id="GO:0005634">
    <property type="term" value="C:nucleus"/>
    <property type="evidence" value="ECO:0007669"/>
    <property type="project" value="InterPro"/>
</dbReference>
<keyword evidence="1" id="KW-0343">GTPase activation</keyword>
<evidence type="ECO:0000313" key="4">
    <source>
        <dbReference type="EMBL" id="VDN13156.1"/>
    </source>
</evidence>
<dbReference type="Gene3D" id="3.40.50.11210">
    <property type="entry name" value="Rap/Ran-GAP"/>
    <property type="match status" value="1"/>
</dbReference>
<dbReference type="AlphaFoldDB" id="A0A3P7P527"/>
<dbReference type="InterPro" id="IPR035974">
    <property type="entry name" value="Rap/Ran-GAP_sf"/>
</dbReference>
<dbReference type="SUPFAM" id="SSF111347">
    <property type="entry name" value="Rap/Ran-GAP"/>
    <property type="match status" value="1"/>
</dbReference>